<dbReference type="SUPFAM" id="SSF51998">
    <property type="entry name" value="PFL-like glycyl radical enzymes"/>
    <property type="match status" value="1"/>
</dbReference>
<dbReference type="OrthoDB" id="9803969at2"/>
<feature type="domain" description="Glycine radical" evidence="4">
    <location>
        <begin position="664"/>
        <end position="784"/>
    </location>
</feature>
<feature type="modified residue" description="Glycine radical" evidence="3">
    <location>
        <position position="759"/>
    </location>
</feature>
<dbReference type="Pfam" id="PF01228">
    <property type="entry name" value="Gly_radical"/>
    <property type="match status" value="1"/>
</dbReference>
<feature type="domain" description="PFL" evidence="5">
    <location>
        <begin position="3"/>
        <end position="657"/>
    </location>
</feature>
<keyword evidence="7" id="KW-1185">Reference proteome</keyword>
<name>A0A4R2EQK2_9BACT</name>
<organism evidence="6 7">
    <name type="scientific">Acetobacteroides hydrogenigenes</name>
    <dbReference type="NCBI Taxonomy" id="979970"/>
    <lineage>
        <taxon>Bacteria</taxon>
        <taxon>Pseudomonadati</taxon>
        <taxon>Bacteroidota</taxon>
        <taxon>Bacteroidia</taxon>
        <taxon>Bacteroidales</taxon>
        <taxon>Rikenellaceae</taxon>
        <taxon>Acetobacteroides</taxon>
    </lineage>
</organism>
<evidence type="ECO:0000256" key="3">
    <source>
        <dbReference type="PROSITE-ProRule" id="PRU00493"/>
    </source>
</evidence>
<evidence type="ECO:0000259" key="4">
    <source>
        <dbReference type="PROSITE" id="PS51149"/>
    </source>
</evidence>
<dbReference type="Proteomes" id="UP000294830">
    <property type="component" value="Unassembled WGS sequence"/>
</dbReference>
<dbReference type="InterPro" id="IPR001150">
    <property type="entry name" value="Gly_radical"/>
</dbReference>
<evidence type="ECO:0000259" key="5">
    <source>
        <dbReference type="PROSITE" id="PS51554"/>
    </source>
</evidence>
<gene>
    <name evidence="6" type="ORF">CLV25_105106</name>
</gene>
<dbReference type="CDD" id="cd01677">
    <property type="entry name" value="PFL2_DhaB_BssA"/>
    <property type="match status" value="1"/>
</dbReference>
<keyword evidence="2" id="KW-0456">Lyase</keyword>
<keyword evidence="1 3" id="KW-0556">Organic radical</keyword>
<dbReference type="PROSITE" id="PS51149">
    <property type="entry name" value="GLY_RADICAL_2"/>
    <property type="match status" value="1"/>
</dbReference>
<comment type="caution">
    <text evidence="6">The sequence shown here is derived from an EMBL/GenBank/DDBJ whole genome shotgun (WGS) entry which is preliminary data.</text>
</comment>
<keyword evidence="6" id="KW-0808">Transferase</keyword>
<dbReference type="GO" id="GO:0016740">
    <property type="term" value="F:transferase activity"/>
    <property type="evidence" value="ECO:0007669"/>
    <property type="project" value="UniProtKB-KW"/>
</dbReference>
<dbReference type="InterPro" id="IPR051215">
    <property type="entry name" value="GRE"/>
</dbReference>
<dbReference type="EMBL" id="SLWB01000005">
    <property type="protein sequence ID" value="TCN68904.1"/>
    <property type="molecule type" value="Genomic_DNA"/>
</dbReference>
<evidence type="ECO:0000256" key="1">
    <source>
        <dbReference type="ARBA" id="ARBA00022818"/>
    </source>
</evidence>
<dbReference type="PANTHER" id="PTHR43641:SF2">
    <property type="entry name" value="DEHYDRATASE YBIW-RELATED"/>
    <property type="match status" value="1"/>
</dbReference>
<reference evidence="6 7" key="1">
    <citation type="submission" date="2019-03" db="EMBL/GenBank/DDBJ databases">
        <title>Genomic Encyclopedia of Archaeal and Bacterial Type Strains, Phase II (KMG-II): from individual species to whole genera.</title>
        <authorList>
            <person name="Goeker M."/>
        </authorList>
    </citation>
    <scope>NUCLEOTIDE SEQUENCE [LARGE SCALE GENOMIC DNA]</scope>
    <source>
        <strain evidence="6 7">RL-C</strain>
    </source>
</reference>
<dbReference type="RefSeq" id="WP_131838920.1">
    <property type="nucleotide sequence ID" value="NZ_SLWB01000005.1"/>
</dbReference>
<sequence length="784" mass="88356">MNERVKRLREETLNAINTLSSERGVLITEFYKSIENVNLSVPVQRAMAFDYILTNKKIYIGEGELIVGERGPKPKATPTYPEICVHTQEDLEVLDTRKNVSFKVDEQTRKDFRDIITPYWTGKNNRERIMQAMSPEWKQAFEAGIFTEFMEQRAPGHTVCGGKIYKMGMNDFIRQIDNEVIKRSNGGDANQLEELKAMRIAANAIITFANRHADALEEQARSEANPSRKAELVKMAEVCRNVPANKPTTFHEALQYYWFMHLGVVTELNPWDSFNPGRLDQHLEPFYTKELEEGSLTHEQARELLQCFWVKFNNHPSPPKVGITAQESSTYTDFCLINVGGVKDNGADGVNEVSFLILDVIEEMRLLQPSSMVQLSKKNPDSFIDRTIKITKTGFGQPSIFNTDAMIQEMLRQGKSIVDARRGGASGCVEVGAFGTEAYWLTGYFNLPKILELTLNNGFDPRTNTQLGLQTGDATTFTTYKQLLEAFEKQVNHFMKIKIEGNVKNEQIFAEHMPVPFLSILIDDCITSGKDYNAGGARYNSTYVQGVGLGTITDCLSSLRYHVYEKGSVSMQTMLDALKDNFIGHETLRNELIFNTPKYGNDDDRADRCLDEVFEIYYNAIDGKPNARGGVHRVDLLPTTCHIYFGKVTGALPDGRKATVPLSEGISPSQGCDTHGPTAVIKSAAKIDHVRTGGTLLNMKFAPQFFNGDEAIRRVSSLVRSYFKLDGHHIQFNVVNADTLRKAQLQPELYRDLIVRVAGFSDYFNDLGPELQNEIISRTEHETM</sequence>
<dbReference type="GO" id="GO:0005829">
    <property type="term" value="C:cytosol"/>
    <property type="evidence" value="ECO:0007669"/>
    <property type="project" value="TreeGrafter"/>
</dbReference>
<dbReference type="Pfam" id="PF02901">
    <property type="entry name" value="PFL-like"/>
    <property type="match status" value="1"/>
</dbReference>
<dbReference type="Gene3D" id="3.20.70.20">
    <property type="match status" value="1"/>
</dbReference>
<protein>
    <submittedName>
        <fullName evidence="6">Formate C-acetyltransferase</fullName>
    </submittedName>
</protein>
<evidence type="ECO:0000313" key="6">
    <source>
        <dbReference type="EMBL" id="TCN68904.1"/>
    </source>
</evidence>
<dbReference type="InterPro" id="IPR004184">
    <property type="entry name" value="PFL_dom"/>
</dbReference>
<evidence type="ECO:0000256" key="2">
    <source>
        <dbReference type="ARBA" id="ARBA00023239"/>
    </source>
</evidence>
<evidence type="ECO:0000313" key="7">
    <source>
        <dbReference type="Proteomes" id="UP000294830"/>
    </source>
</evidence>
<dbReference type="PROSITE" id="PS51554">
    <property type="entry name" value="PFL"/>
    <property type="match status" value="1"/>
</dbReference>
<dbReference type="NCBIfam" id="NF043068">
    <property type="entry name" value="glycl_HYPD"/>
    <property type="match status" value="1"/>
</dbReference>
<dbReference type="GO" id="GO:0016835">
    <property type="term" value="F:carbon-oxygen lyase activity"/>
    <property type="evidence" value="ECO:0007669"/>
    <property type="project" value="InterPro"/>
</dbReference>
<proteinExistence type="predicted"/>
<dbReference type="PANTHER" id="PTHR43641">
    <property type="entry name" value="FORMATE ACETYLTRANSFERASE 3-RELATED"/>
    <property type="match status" value="1"/>
</dbReference>
<accession>A0A4R2EQK2</accession>
<dbReference type="AlphaFoldDB" id="A0A4R2EQK2"/>
<dbReference type="InterPro" id="IPR050012">
    <property type="entry name" value="Glycl_HYPD"/>
</dbReference>